<evidence type="ECO:0000256" key="3">
    <source>
        <dbReference type="ARBA" id="ARBA00012980"/>
    </source>
</evidence>
<comment type="similarity">
    <text evidence="2">Belongs to the thymidylate kinase family.</text>
</comment>
<proteinExistence type="inferred from homology"/>
<reference evidence="11 12" key="1">
    <citation type="journal article" date="2010" name="Nat. Biotechnol.">
        <title>Genome sequence of the model mushroom Schizophyllum commune.</title>
        <authorList>
            <person name="Ohm R.A."/>
            <person name="de Jong J.F."/>
            <person name="Lugones L.G."/>
            <person name="Aerts A."/>
            <person name="Kothe E."/>
            <person name="Stajich J.E."/>
            <person name="de Vries R.P."/>
            <person name="Record E."/>
            <person name="Levasseur A."/>
            <person name="Baker S.E."/>
            <person name="Bartholomew K.A."/>
            <person name="Coutinho P.M."/>
            <person name="Erdmann S."/>
            <person name="Fowler T.J."/>
            <person name="Gathman A.C."/>
            <person name="Lombard V."/>
            <person name="Henrissat B."/>
            <person name="Knabe N."/>
            <person name="Kuees U."/>
            <person name="Lilly W.W."/>
            <person name="Lindquist E."/>
            <person name="Lucas S."/>
            <person name="Magnuson J.K."/>
            <person name="Piumi F."/>
            <person name="Raudaskoski M."/>
            <person name="Salamov A."/>
            <person name="Schmutz J."/>
            <person name="Schwarze F.W.M.R."/>
            <person name="vanKuyk P.A."/>
            <person name="Horton J.S."/>
            <person name="Grigoriev I.V."/>
            <person name="Woesten H.A.B."/>
        </authorList>
    </citation>
    <scope>NUCLEOTIDE SEQUENCE [LARGE SCALE GENOMIC DNA]</scope>
    <source>
        <strain evidence="12">H4-8 / FGSC 9210</strain>
    </source>
</reference>
<dbReference type="GO" id="GO:0006227">
    <property type="term" value="P:dUDP biosynthetic process"/>
    <property type="evidence" value="ECO:0007669"/>
    <property type="project" value="TreeGrafter"/>
</dbReference>
<dbReference type="GeneID" id="9592763"/>
<dbReference type="EC" id="2.7.4.9" evidence="3"/>
<dbReference type="GO" id="GO:0006235">
    <property type="term" value="P:dTTP biosynthetic process"/>
    <property type="evidence" value="ECO:0007669"/>
    <property type="project" value="TreeGrafter"/>
</dbReference>
<accession>D8Q2T6</accession>
<dbReference type="NCBIfam" id="TIGR00041">
    <property type="entry name" value="DTMP_kinase"/>
    <property type="match status" value="1"/>
</dbReference>
<dbReference type="GO" id="GO:0005524">
    <property type="term" value="F:ATP binding"/>
    <property type="evidence" value="ECO:0007669"/>
    <property type="project" value="UniProtKB-KW"/>
</dbReference>
<dbReference type="VEuPathDB" id="FungiDB:SCHCODRAFT_02212909"/>
<evidence type="ECO:0000256" key="1">
    <source>
        <dbReference type="ARBA" id="ARBA00004992"/>
    </source>
</evidence>
<dbReference type="Gene3D" id="3.40.50.300">
    <property type="entry name" value="P-loop containing nucleotide triphosphate hydrolases"/>
    <property type="match status" value="1"/>
</dbReference>
<keyword evidence="7" id="KW-0418">Kinase</keyword>
<dbReference type="KEGG" id="scm:SCHCO_02212909"/>
<evidence type="ECO:0000256" key="9">
    <source>
        <dbReference type="SAM" id="MobiDB-lite"/>
    </source>
</evidence>
<dbReference type="GO" id="GO:0005829">
    <property type="term" value="C:cytosol"/>
    <property type="evidence" value="ECO:0007669"/>
    <property type="project" value="TreeGrafter"/>
</dbReference>
<dbReference type="Proteomes" id="UP000007431">
    <property type="component" value="Unassembled WGS sequence"/>
</dbReference>
<dbReference type="Pfam" id="PF02223">
    <property type="entry name" value="Thymidylate_kin"/>
    <property type="match status" value="2"/>
</dbReference>
<dbReference type="GO" id="GO:0006233">
    <property type="term" value="P:dTDP biosynthetic process"/>
    <property type="evidence" value="ECO:0007669"/>
    <property type="project" value="InterPro"/>
</dbReference>
<dbReference type="STRING" id="578458.D8Q2T6"/>
<dbReference type="EMBL" id="GL377305">
    <property type="protein sequence ID" value="EFI97581.1"/>
    <property type="molecule type" value="Genomic_DNA"/>
</dbReference>
<organism evidence="12">
    <name type="scientific">Schizophyllum commune (strain H4-8 / FGSC 9210)</name>
    <name type="common">Split gill fungus</name>
    <dbReference type="NCBI Taxonomy" id="578458"/>
    <lineage>
        <taxon>Eukaryota</taxon>
        <taxon>Fungi</taxon>
        <taxon>Dikarya</taxon>
        <taxon>Basidiomycota</taxon>
        <taxon>Agaricomycotina</taxon>
        <taxon>Agaricomycetes</taxon>
        <taxon>Agaricomycetidae</taxon>
        <taxon>Agaricales</taxon>
        <taxon>Schizophyllaceae</taxon>
        <taxon>Schizophyllum</taxon>
    </lineage>
</organism>
<dbReference type="OMA" id="ANRWECA"/>
<evidence type="ECO:0000313" key="12">
    <source>
        <dbReference type="Proteomes" id="UP000007431"/>
    </source>
</evidence>
<dbReference type="OrthoDB" id="425602at2759"/>
<dbReference type="PROSITE" id="PS01331">
    <property type="entry name" value="THYMIDYLATE_KINASE"/>
    <property type="match status" value="1"/>
</dbReference>
<gene>
    <name evidence="11" type="ORF">SCHCODRAFT_233884</name>
</gene>
<name>D8Q2T6_SCHCM</name>
<dbReference type="InterPro" id="IPR018095">
    <property type="entry name" value="Thymidylate_kin_CS"/>
</dbReference>
<feature type="domain" description="Thymidylate kinase-like" evidence="10">
    <location>
        <begin position="10"/>
        <end position="107"/>
    </location>
</feature>
<dbReference type="eggNOG" id="KOG3327">
    <property type="taxonomic scope" value="Eukaryota"/>
</dbReference>
<keyword evidence="8" id="KW-0067">ATP-binding</keyword>
<dbReference type="FunCoup" id="D8Q2T6">
    <property type="interactions" value="374"/>
</dbReference>
<keyword evidence="12" id="KW-1185">Reference proteome</keyword>
<evidence type="ECO:0000256" key="8">
    <source>
        <dbReference type="ARBA" id="ARBA00022840"/>
    </source>
</evidence>
<keyword evidence="6" id="KW-0547">Nucleotide-binding</keyword>
<dbReference type="GO" id="GO:0004550">
    <property type="term" value="F:nucleoside diphosphate kinase activity"/>
    <property type="evidence" value="ECO:0007669"/>
    <property type="project" value="TreeGrafter"/>
</dbReference>
<dbReference type="InParanoid" id="D8Q2T6"/>
<dbReference type="HOGENOM" id="CLU_049131_3_1_1"/>
<dbReference type="GO" id="GO:0004798">
    <property type="term" value="F:dTMP kinase activity"/>
    <property type="evidence" value="ECO:0007669"/>
    <property type="project" value="UniProtKB-EC"/>
</dbReference>
<evidence type="ECO:0000259" key="10">
    <source>
        <dbReference type="Pfam" id="PF02223"/>
    </source>
</evidence>
<evidence type="ECO:0000256" key="5">
    <source>
        <dbReference type="ARBA" id="ARBA00022727"/>
    </source>
</evidence>
<dbReference type="HAMAP" id="MF_00165">
    <property type="entry name" value="Thymidylate_kinase"/>
    <property type="match status" value="1"/>
</dbReference>
<evidence type="ECO:0000256" key="6">
    <source>
        <dbReference type="ARBA" id="ARBA00022741"/>
    </source>
</evidence>
<evidence type="ECO:0000313" key="11">
    <source>
        <dbReference type="EMBL" id="EFI97581.1"/>
    </source>
</evidence>
<dbReference type="SUPFAM" id="SSF52540">
    <property type="entry name" value="P-loop containing nucleoside triphosphate hydrolases"/>
    <property type="match status" value="1"/>
</dbReference>
<sequence length="282" mass="29955">MPTRGAFIVIEGLDRSGKSTQAAKLKEKLAADGVKVELMKFPDRTTAIGKMIDAYLRTNIEMDDHVVHLLYSANRWELASRISTLLSEGTTIICDRYAFSGIAFSASKVASTSAAPTSASSISASTSSSSPAALPSTSTSQSSALAPTSSTPASATSIAQTPLLPYAWCRAPDIGLPAPDVTLFFDIAPEAARARGGYGEERYEREDVQRRVMEVYARLGAEMEAARPGSWVRVDAARAWEEVDAARAIEEVADAVWAVVGPLVKGGGIEGEVVRLWEGALA</sequence>
<dbReference type="RefSeq" id="XP_003032484.1">
    <property type="nucleotide sequence ID" value="XM_003032438.1"/>
</dbReference>
<dbReference type="PANTHER" id="PTHR10344">
    <property type="entry name" value="THYMIDYLATE KINASE"/>
    <property type="match status" value="1"/>
</dbReference>
<keyword evidence="5" id="KW-0545">Nucleotide biosynthesis</keyword>
<keyword evidence="4" id="KW-0808">Transferase</keyword>
<protein>
    <recommendedName>
        <fullName evidence="3">dTMP kinase</fullName>
        <ecNumber evidence="3">2.7.4.9</ecNumber>
    </recommendedName>
</protein>
<dbReference type="InterPro" id="IPR018094">
    <property type="entry name" value="Thymidylate_kinase"/>
</dbReference>
<dbReference type="AlphaFoldDB" id="D8Q2T6"/>
<evidence type="ECO:0000256" key="2">
    <source>
        <dbReference type="ARBA" id="ARBA00009776"/>
    </source>
</evidence>
<dbReference type="PANTHER" id="PTHR10344:SF1">
    <property type="entry name" value="THYMIDYLATE KINASE"/>
    <property type="match status" value="1"/>
</dbReference>
<dbReference type="GO" id="GO:0005634">
    <property type="term" value="C:nucleus"/>
    <property type="evidence" value="ECO:0007669"/>
    <property type="project" value="TreeGrafter"/>
</dbReference>
<feature type="domain" description="Thymidylate kinase-like" evidence="10">
    <location>
        <begin position="167"/>
        <end position="244"/>
    </location>
</feature>
<feature type="region of interest" description="Disordered" evidence="9">
    <location>
        <begin position="120"/>
        <end position="153"/>
    </location>
</feature>
<evidence type="ECO:0000256" key="7">
    <source>
        <dbReference type="ARBA" id="ARBA00022777"/>
    </source>
</evidence>
<evidence type="ECO:0000256" key="4">
    <source>
        <dbReference type="ARBA" id="ARBA00022679"/>
    </source>
</evidence>
<dbReference type="InterPro" id="IPR027417">
    <property type="entry name" value="P-loop_NTPase"/>
</dbReference>
<dbReference type="InterPro" id="IPR039430">
    <property type="entry name" value="Thymidylate_kin-like_dom"/>
</dbReference>
<dbReference type="CDD" id="cd01672">
    <property type="entry name" value="TMPK"/>
    <property type="match status" value="1"/>
</dbReference>
<comment type="pathway">
    <text evidence="1">Pyrimidine metabolism; dTTP biosynthesis.</text>
</comment>